<evidence type="ECO:0000256" key="7">
    <source>
        <dbReference type="ARBA" id="ARBA00022532"/>
    </source>
</evidence>
<keyword evidence="6 12" id="KW-0004">4Fe-4S</keyword>
<dbReference type="InterPro" id="IPR011167">
    <property type="entry name" value="Fe_dep_fumarate_hydratase"/>
</dbReference>
<proteinExistence type="inferred from homology"/>
<evidence type="ECO:0000256" key="6">
    <source>
        <dbReference type="ARBA" id="ARBA00022485"/>
    </source>
</evidence>
<evidence type="ECO:0000259" key="14">
    <source>
        <dbReference type="Pfam" id="PF05683"/>
    </source>
</evidence>
<comment type="catalytic activity">
    <reaction evidence="1 12">
        <text>(S)-malate = fumarate + H2O</text>
        <dbReference type="Rhea" id="RHEA:12460"/>
        <dbReference type="ChEBI" id="CHEBI:15377"/>
        <dbReference type="ChEBI" id="CHEBI:15589"/>
        <dbReference type="ChEBI" id="CHEBI:29806"/>
        <dbReference type="EC" id="4.2.1.2"/>
    </reaction>
</comment>
<sequence length="551" mass="60684">MNSQPPRPPVPAFTYTPVFPLGEDTTTYRKVDIEGVSTSHFGGKTVLHITPEALTEFTAQAFHEVAHYLRPKHLEQLARILKDPEASDNDRFVALDLLKNACIAAGGVLPMCQDTGTAIVFGKKGQRVWVEGDEEVAFSKGVYETYTRTNLRYSQMAPLSMFEEKNTGTNLPVQCDIFASPATHHDEQFDLMFVAKGGGSANKTFLFQETRALLGSEQKLLDWLDVKIKTLGTSACPPYHLAIVIGGMSAEQTLKTVKLASTHWYDSLPNSGSPTGHAFRDVEMEQKILGLTRKLGIGAQFGGKYFCHDVRVIRLPRHGASLPVGMGVSCSADRQIKARITAEGFFLEQLEHDPARFLPETTDEHLDGEAVQINLNRPMDEIRKELSRYPVKTRLALTGTVVVARDIAHAKFKERLDRGEGLPQYLKDHPVYYAGPAKTPEGMPTGSFGPTTAGRMDSYVAELQANGGSFIMLAKGNRSKAVKDACQTYGGFYLGSVGGPAARLAQDCIRKVEVLEYPELGMEAVWKIEVENFPAFIVIDDKGNDFYAELS</sequence>
<dbReference type="InterPro" id="IPR004646">
    <property type="entry name" value="Fe-S_hydro-lyase_TtdA-typ_cat"/>
</dbReference>
<comment type="subunit">
    <text evidence="5 12">Homodimer.</text>
</comment>
<keyword evidence="8 12" id="KW-0479">Metal-binding</keyword>
<evidence type="ECO:0000259" key="13">
    <source>
        <dbReference type="Pfam" id="PF05681"/>
    </source>
</evidence>
<evidence type="ECO:0000256" key="3">
    <source>
        <dbReference type="ARBA" id="ARBA00004859"/>
    </source>
</evidence>
<protein>
    <recommendedName>
        <fullName evidence="12">Fumarate hydratase class I</fullName>
        <ecNumber evidence="12">4.2.1.2</ecNumber>
    </recommendedName>
</protein>
<dbReference type="EMBL" id="JOMQ01000064">
    <property type="protein sequence ID" value="OUJ00013.1"/>
    <property type="molecule type" value="Genomic_DNA"/>
</dbReference>
<dbReference type="Pfam" id="PF05681">
    <property type="entry name" value="Fumerase"/>
    <property type="match status" value="1"/>
</dbReference>
<feature type="domain" description="Fe-S hydro-lyase tartrate dehydratase alpha-type catalytic" evidence="13">
    <location>
        <begin position="56"/>
        <end position="338"/>
    </location>
</feature>
<dbReference type="Pfam" id="PF05683">
    <property type="entry name" value="Fumerase_C"/>
    <property type="match status" value="1"/>
</dbReference>
<dbReference type="PANTHER" id="PTHR30389:SF0">
    <property type="entry name" value="FUMARATE HYDRATASE CLASS I, AEROBIC"/>
    <property type="match status" value="1"/>
</dbReference>
<dbReference type="GO" id="GO:0051539">
    <property type="term" value="F:4 iron, 4 sulfur cluster binding"/>
    <property type="evidence" value="ECO:0007669"/>
    <property type="project" value="UniProtKB-UniRule"/>
</dbReference>
<feature type="domain" description="Fe-S hydro-lyase tartrate dehydratase beta-type catalytic" evidence="14">
    <location>
        <begin position="344"/>
        <end position="549"/>
    </location>
</feature>
<comment type="function">
    <text evidence="12">Catalyzes the reversible hydration of fumarate to (S)-malate.</text>
</comment>
<evidence type="ECO:0000256" key="4">
    <source>
        <dbReference type="ARBA" id="ARBA00008876"/>
    </source>
</evidence>
<dbReference type="GO" id="GO:0004333">
    <property type="term" value="F:fumarate hydratase activity"/>
    <property type="evidence" value="ECO:0007669"/>
    <property type="project" value="UniProtKB-UniRule"/>
</dbReference>
<dbReference type="GO" id="GO:0006099">
    <property type="term" value="P:tricarboxylic acid cycle"/>
    <property type="evidence" value="ECO:0007669"/>
    <property type="project" value="UniProtKB-KW"/>
</dbReference>
<dbReference type="EC" id="4.2.1.2" evidence="12"/>
<accession>A0A1Z5YRW1</accession>
<dbReference type="PIRSF" id="PIRSF001394">
    <property type="entry name" value="Fe_dep_fumar_hy"/>
    <property type="match status" value="1"/>
</dbReference>
<evidence type="ECO:0000256" key="1">
    <source>
        <dbReference type="ARBA" id="ARBA00000929"/>
    </source>
</evidence>
<evidence type="ECO:0000256" key="11">
    <source>
        <dbReference type="ARBA" id="ARBA00023239"/>
    </source>
</evidence>
<evidence type="ECO:0000256" key="12">
    <source>
        <dbReference type="PIRNR" id="PIRNR001394"/>
    </source>
</evidence>
<dbReference type="SUPFAM" id="SSF117457">
    <property type="entry name" value="FumA C-terminal domain-like"/>
    <property type="match status" value="1"/>
</dbReference>
<organism evidence="15 16">
    <name type="scientific">Acetobacter cibinongensis</name>
    <dbReference type="NCBI Taxonomy" id="146475"/>
    <lineage>
        <taxon>Bacteria</taxon>
        <taxon>Pseudomonadati</taxon>
        <taxon>Pseudomonadota</taxon>
        <taxon>Alphaproteobacteria</taxon>
        <taxon>Acetobacterales</taxon>
        <taxon>Acetobacteraceae</taxon>
        <taxon>Acetobacter</taxon>
    </lineage>
</organism>
<comment type="pathway">
    <text evidence="3">Carbohydrate metabolism; tricarboxylic acid cycle; (S)-malate from fumarate: step 1/1.</text>
</comment>
<dbReference type="PANTHER" id="PTHR30389">
    <property type="entry name" value="FUMARATE HYDRATASE-RELATED"/>
    <property type="match status" value="1"/>
</dbReference>
<evidence type="ECO:0000256" key="10">
    <source>
        <dbReference type="ARBA" id="ARBA00023014"/>
    </source>
</evidence>
<evidence type="ECO:0000313" key="16">
    <source>
        <dbReference type="Proteomes" id="UP000196086"/>
    </source>
</evidence>
<dbReference type="RefSeq" id="WP_086652070.1">
    <property type="nucleotide sequence ID" value="NZ_JOMQ01000064.1"/>
</dbReference>
<name>A0A1Z5YRW1_9PROT</name>
<dbReference type="OrthoDB" id="9798978at2"/>
<dbReference type="Proteomes" id="UP000196086">
    <property type="component" value="Unassembled WGS sequence"/>
</dbReference>
<dbReference type="GO" id="GO:0046872">
    <property type="term" value="F:metal ion binding"/>
    <property type="evidence" value="ECO:0007669"/>
    <property type="project" value="UniProtKB-UniRule"/>
</dbReference>
<gene>
    <name evidence="15" type="ORF">HK14_12720</name>
</gene>
<dbReference type="GO" id="GO:0042803">
    <property type="term" value="F:protein homodimerization activity"/>
    <property type="evidence" value="ECO:0007669"/>
    <property type="project" value="UniProtKB-ARBA"/>
</dbReference>
<evidence type="ECO:0000256" key="8">
    <source>
        <dbReference type="ARBA" id="ARBA00022723"/>
    </source>
</evidence>
<dbReference type="InterPro" id="IPR051208">
    <property type="entry name" value="Class-I_Fumarase/Tartrate_DH"/>
</dbReference>
<keyword evidence="11 12" id="KW-0456">Lyase</keyword>
<dbReference type="InterPro" id="IPR004647">
    <property type="entry name" value="Fe-S_hydro-lyase_TtdB-typ_cat"/>
</dbReference>
<evidence type="ECO:0000256" key="5">
    <source>
        <dbReference type="ARBA" id="ARBA00011738"/>
    </source>
</evidence>
<comment type="cofactor">
    <cofactor evidence="2 12">
        <name>[4Fe-4S] cluster</name>
        <dbReference type="ChEBI" id="CHEBI:49883"/>
    </cofactor>
</comment>
<keyword evidence="10 12" id="KW-0411">Iron-sulfur</keyword>
<dbReference type="InterPro" id="IPR036660">
    <property type="entry name" value="Fe-S_hydroAse_TtdB_cat_sf"/>
</dbReference>
<dbReference type="FunFam" id="3.20.130.10:FF:000001">
    <property type="entry name" value="Fumarate hydratase class I"/>
    <property type="match status" value="1"/>
</dbReference>
<dbReference type="AlphaFoldDB" id="A0A1Z5YRW1"/>
<keyword evidence="7" id="KW-0816">Tricarboxylic acid cycle</keyword>
<comment type="caution">
    <text evidence="15">The sequence shown here is derived from an EMBL/GenBank/DDBJ whole genome shotgun (WGS) entry which is preliminary data.</text>
</comment>
<evidence type="ECO:0000256" key="9">
    <source>
        <dbReference type="ARBA" id="ARBA00023004"/>
    </source>
</evidence>
<dbReference type="NCBIfam" id="TIGR00723">
    <property type="entry name" value="ttdB_fumA_fumB"/>
    <property type="match status" value="1"/>
</dbReference>
<dbReference type="Gene3D" id="3.20.130.10">
    <property type="entry name" value="Fe-S hydro-lyase, tartrate dehydratase beta-type, catalytic domain"/>
    <property type="match status" value="1"/>
</dbReference>
<evidence type="ECO:0000256" key="2">
    <source>
        <dbReference type="ARBA" id="ARBA00001966"/>
    </source>
</evidence>
<evidence type="ECO:0000313" key="15">
    <source>
        <dbReference type="EMBL" id="OUJ00013.1"/>
    </source>
</evidence>
<keyword evidence="9 12" id="KW-0408">Iron</keyword>
<comment type="similarity">
    <text evidence="4 12">Belongs to the class-I fumarase family.</text>
</comment>
<reference evidence="15 16" key="1">
    <citation type="submission" date="2014-06" db="EMBL/GenBank/DDBJ databases">
        <authorList>
            <person name="Ju J."/>
            <person name="Zhang J."/>
        </authorList>
    </citation>
    <scope>NUCLEOTIDE SEQUENCE [LARGE SCALE GENOMIC DNA]</scope>
    <source>
        <strain evidence="15 16">DsW_47</strain>
    </source>
</reference>